<name>A0A6I4ID67_9SPHI</name>
<dbReference type="GO" id="GO:0005829">
    <property type="term" value="C:cytosol"/>
    <property type="evidence" value="ECO:0007669"/>
    <property type="project" value="TreeGrafter"/>
</dbReference>
<dbReference type="AlphaFoldDB" id="A0A6I4ID67"/>
<keyword evidence="2" id="KW-1185">Reference proteome</keyword>
<dbReference type="PANTHER" id="PTHR34986:SF1">
    <property type="entry name" value="PROTEIN YIAL"/>
    <property type="match status" value="1"/>
</dbReference>
<proteinExistence type="predicted"/>
<dbReference type="OrthoDB" id="9792756at2"/>
<dbReference type="Gene3D" id="2.60.120.370">
    <property type="entry name" value="YhcH/YjgK/YiaL"/>
    <property type="match status" value="1"/>
</dbReference>
<comment type="caution">
    <text evidence="1">The sequence shown here is derived from an EMBL/GenBank/DDBJ whole genome shotgun (WGS) entry which is preliminary data.</text>
</comment>
<dbReference type="RefSeq" id="WP_157543447.1">
    <property type="nucleotide sequence ID" value="NZ_WQLA01000008.1"/>
</dbReference>
<organism evidence="1 2">
    <name type="scientific">Mucilaginibacter aquatilis</name>
    <dbReference type="NCBI Taxonomy" id="1517760"/>
    <lineage>
        <taxon>Bacteria</taxon>
        <taxon>Pseudomonadati</taxon>
        <taxon>Bacteroidota</taxon>
        <taxon>Sphingobacteriia</taxon>
        <taxon>Sphingobacteriales</taxon>
        <taxon>Sphingobacteriaceae</taxon>
        <taxon>Mucilaginibacter</taxon>
    </lineage>
</organism>
<dbReference type="NCBIfam" id="TIGR00022">
    <property type="entry name" value="YhcH/YjgK/YiaL family protein"/>
    <property type="match status" value="1"/>
</dbReference>
<dbReference type="SUPFAM" id="SSF51197">
    <property type="entry name" value="Clavaminate synthase-like"/>
    <property type="match status" value="1"/>
</dbReference>
<sequence length="183" mass="20890">MENMQHITASKEAAENWFKSESYLNGLEIKPHAATDILEFARQYAANKQQWDTAFEYLKNTDLKSLNEGKHSLEGSDLYIAVSESTNKDLADAKWESHKKAIDIQYVIDGAEQMGVTQASQLNVTDPYDELKDVMFYKGEGELHLATPAEFFIFFPSDVHRPMVKADGYWGSKKIVLKLKYIE</sequence>
<protein>
    <submittedName>
        <fullName evidence="1">DUF386 family protein</fullName>
    </submittedName>
</protein>
<accession>A0A6I4ID67</accession>
<gene>
    <name evidence="1" type="ORF">GO816_18530</name>
</gene>
<dbReference type="Proteomes" id="UP000434850">
    <property type="component" value="Unassembled WGS sequence"/>
</dbReference>
<reference evidence="1 2" key="1">
    <citation type="submission" date="2019-12" db="EMBL/GenBank/DDBJ databases">
        <title>Mucilaginibacter sp. HME9299 genome sequencing and assembly.</title>
        <authorList>
            <person name="Kang H."/>
            <person name="Kim H."/>
            <person name="Joh K."/>
        </authorList>
    </citation>
    <scope>NUCLEOTIDE SEQUENCE [LARGE SCALE GENOMIC DNA]</scope>
    <source>
        <strain evidence="1 2">HME9299</strain>
    </source>
</reference>
<dbReference type="Pfam" id="PF04074">
    <property type="entry name" value="DUF386"/>
    <property type="match status" value="1"/>
</dbReference>
<dbReference type="PANTHER" id="PTHR34986">
    <property type="entry name" value="EVOLVED BETA-GALACTOSIDASE SUBUNIT BETA"/>
    <property type="match status" value="1"/>
</dbReference>
<dbReference type="InterPro" id="IPR004375">
    <property type="entry name" value="NanQ/TabA/YiaL"/>
</dbReference>
<dbReference type="EMBL" id="WQLA01000008">
    <property type="protein sequence ID" value="MVN93135.1"/>
    <property type="molecule type" value="Genomic_DNA"/>
</dbReference>
<evidence type="ECO:0000313" key="2">
    <source>
        <dbReference type="Proteomes" id="UP000434850"/>
    </source>
</evidence>
<evidence type="ECO:0000313" key="1">
    <source>
        <dbReference type="EMBL" id="MVN93135.1"/>
    </source>
</evidence>
<dbReference type="InterPro" id="IPR037012">
    <property type="entry name" value="NanQ/TabA/YiaL_sf"/>
</dbReference>